<dbReference type="NCBIfam" id="TIGR03156">
    <property type="entry name" value="GTP_HflX"/>
    <property type="match status" value="1"/>
</dbReference>
<feature type="binding site" evidence="7">
    <location>
        <begin position="252"/>
        <end position="255"/>
    </location>
    <ligand>
        <name>GTP</name>
        <dbReference type="ChEBI" id="CHEBI:37565"/>
    </ligand>
</feature>
<dbReference type="Pfam" id="PF16360">
    <property type="entry name" value="GTP-bdg_M"/>
    <property type="match status" value="1"/>
</dbReference>
<feature type="binding site" evidence="7">
    <location>
        <begin position="318"/>
        <end position="321"/>
    </location>
    <ligand>
        <name>GTP</name>
        <dbReference type="ChEBI" id="CHEBI:37565"/>
    </ligand>
</feature>
<reference evidence="11 12" key="1">
    <citation type="submission" date="2019-02" db="EMBL/GenBank/DDBJ databases">
        <title>Prokaryotic population dynamics and viral predation in marine succession experiment using metagenomics: the confinement effect.</title>
        <authorList>
            <person name="Haro-Moreno J.M."/>
            <person name="Rodriguez-Valera F."/>
            <person name="Lopez-Perez M."/>
        </authorList>
    </citation>
    <scope>NUCLEOTIDE SEQUENCE [LARGE SCALE GENOMIC DNA]</scope>
    <source>
        <strain evidence="11">MED-G158</strain>
    </source>
</reference>
<gene>
    <name evidence="6 11" type="primary">hflX</name>
    <name evidence="11" type="ORF">EVA69_05645</name>
</gene>
<accession>A0A520RWK7</accession>
<dbReference type="PROSITE" id="PS51705">
    <property type="entry name" value="G_HFLX"/>
    <property type="match status" value="1"/>
</dbReference>
<organism evidence="11 12">
    <name type="scientific">OM182 bacterium</name>
    <dbReference type="NCBI Taxonomy" id="2510334"/>
    <lineage>
        <taxon>Bacteria</taxon>
        <taxon>Pseudomonadati</taxon>
        <taxon>Pseudomonadota</taxon>
        <taxon>Gammaproteobacteria</taxon>
        <taxon>OMG group</taxon>
        <taxon>OM182 clade</taxon>
    </lineage>
</organism>
<dbReference type="Gene3D" id="3.40.50.11060">
    <property type="entry name" value="GTPase HflX, N-terminal domain"/>
    <property type="match status" value="1"/>
</dbReference>
<evidence type="ECO:0000256" key="5">
    <source>
        <dbReference type="ARBA" id="ARBA00023134"/>
    </source>
</evidence>
<dbReference type="Pfam" id="PF19275">
    <property type="entry name" value="HflX_C"/>
    <property type="match status" value="1"/>
</dbReference>
<feature type="binding site" evidence="8">
    <location>
        <position position="212"/>
    </location>
    <ligand>
        <name>Mg(2+)</name>
        <dbReference type="ChEBI" id="CHEBI:18420"/>
    </ligand>
</feature>
<feature type="region of interest" description="Disordered" evidence="9">
    <location>
        <begin position="424"/>
        <end position="451"/>
    </location>
</feature>
<dbReference type="Proteomes" id="UP000320404">
    <property type="component" value="Unassembled WGS sequence"/>
</dbReference>
<keyword evidence="5 6" id="KW-0342">GTP-binding</keyword>
<proteinExistence type="inferred from homology"/>
<keyword evidence="3 6" id="KW-0547">Nucleotide-binding</keyword>
<dbReference type="Pfam" id="PF13167">
    <property type="entry name" value="GTP-bdg_N"/>
    <property type="match status" value="1"/>
</dbReference>
<feature type="domain" description="Hflx-type G" evidence="10">
    <location>
        <begin position="199"/>
        <end position="366"/>
    </location>
</feature>
<dbReference type="SUPFAM" id="SSF52540">
    <property type="entry name" value="P-loop containing nucleoside triphosphate hydrolases"/>
    <property type="match status" value="1"/>
</dbReference>
<comment type="caution">
    <text evidence="11">The sequence shown here is derived from an EMBL/GenBank/DDBJ whole genome shotgun (WGS) entry which is preliminary data.</text>
</comment>
<keyword evidence="2 8" id="KW-0479">Metal-binding</keyword>
<dbReference type="GO" id="GO:0003924">
    <property type="term" value="F:GTPase activity"/>
    <property type="evidence" value="ECO:0007669"/>
    <property type="project" value="UniProtKB-UniRule"/>
</dbReference>
<dbReference type="HAMAP" id="MF_00900">
    <property type="entry name" value="GTPase_HflX"/>
    <property type="match status" value="1"/>
</dbReference>
<dbReference type="InterPro" id="IPR025121">
    <property type="entry name" value="GTPase_HflX_N"/>
</dbReference>
<dbReference type="Pfam" id="PF01926">
    <property type="entry name" value="MMR_HSR1"/>
    <property type="match status" value="1"/>
</dbReference>
<feature type="compositionally biased region" description="Polar residues" evidence="9">
    <location>
        <begin position="442"/>
        <end position="451"/>
    </location>
</feature>
<evidence type="ECO:0000313" key="12">
    <source>
        <dbReference type="Proteomes" id="UP000320404"/>
    </source>
</evidence>
<dbReference type="EMBL" id="SHAH01000092">
    <property type="protein sequence ID" value="RZO74630.1"/>
    <property type="molecule type" value="Genomic_DNA"/>
</dbReference>
<dbReference type="PRINTS" id="PR00326">
    <property type="entry name" value="GTP1OBG"/>
</dbReference>
<name>A0A520RWK7_9GAMM</name>
<feature type="binding site" evidence="8">
    <location>
        <position position="232"/>
    </location>
    <ligand>
        <name>Mg(2+)</name>
        <dbReference type="ChEBI" id="CHEBI:18420"/>
    </ligand>
</feature>
<evidence type="ECO:0000256" key="1">
    <source>
        <dbReference type="ARBA" id="ARBA00022490"/>
    </source>
</evidence>
<evidence type="ECO:0000256" key="8">
    <source>
        <dbReference type="PIRSR" id="PIRSR006809-2"/>
    </source>
</evidence>
<protein>
    <recommendedName>
        <fullName evidence="6">GTPase HflX</fullName>
    </recommendedName>
    <alternativeName>
        <fullName evidence="6">GTP-binding protein HflX</fullName>
    </alternativeName>
</protein>
<comment type="cofactor">
    <cofactor evidence="8">
        <name>Mg(2+)</name>
        <dbReference type="ChEBI" id="CHEBI:18420"/>
    </cofactor>
</comment>
<keyword evidence="1 6" id="KW-0963">Cytoplasm</keyword>
<dbReference type="InterPro" id="IPR027417">
    <property type="entry name" value="P-loop_NTPase"/>
</dbReference>
<evidence type="ECO:0000313" key="11">
    <source>
        <dbReference type="EMBL" id="RZO74630.1"/>
    </source>
</evidence>
<keyword evidence="4 8" id="KW-0460">Magnesium</keyword>
<evidence type="ECO:0000256" key="9">
    <source>
        <dbReference type="SAM" id="MobiDB-lite"/>
    </source>
</evidence>
<dbReference type="GO" id="GO:0005737">
    <property type="term" value="C:cytoplasm"/>
    <property type="evidence" value="ECO:0007669"/>
    <property type="project" value="UniProtKB-SubCell"/>
</dbReference>
<dbReference type="AlphaFoldDB" id="A0A520RWK7"/>
<evidence type="ECO:0000256" key="3">
    <source>
        <dbReference type="ARBA" id="ARBA00022741"/>
    </source>
</evidence>
<dbReference type="FunFam" id="3.40.50.11060:FF:000001">
    <property type="entry name" value="GTPase HflX"/>
    <property type="match status" value="1"/>
</dbReference>
<dbReference type="Gene3D" id="6.10.250.2860">
    <property type="match status" value="1"/>
</dbReference>
<comment type="function">
    <text evidence="6">GTPase that associates with the 50S ribosomal subunit and may have a role during protein synthesis or ribosome biogenesis.</text>
</comment>
<dbReference type="PANTHER" id="PTHR10229">
    <property type="entry name" value="GTP-BINDING PROTEIN HFLX"/>
    <property type="match status" value="1"/>
</dbReference>
<dbReference type="InterPro" id="IPR042108">
    <property type="entry name" value="GTPase_HflX_N_sf"/>
</dbReference>
<dbReference type="CDD" id="cd01878">
    <property type="entry name" value="HflX"/>
    <property type="match status" value="1"/>
</dbReference>
<dbReference type="GO" id="GO:0043022">
    <property type="term" value="F:ribosome binding"/>
    <property type="evidence" value="ECO:0007669"/>
    <property type="project" value="TreeGrafter"/>
</dbReference>
<sequence length="451" mass="49936">MFFDRPDSGENTILVHLTIESDTERDDPSEFEELALSAGAKPVALITGTRRQPSPSYFVGSGKLEEIAAVLHAHKAELVLFNHPLTPSQERNLEKYLECRVLDRTGLILDIFAQRARSHEGKLQVELAQLQHLSSRLKRGWTHLDRQKGGIGMRGAGETQLELDQRMIRQRIKAINKSLDKVRGQRDQGRRSRKRAEIPTVSLVGYTNAGKSTLFNRLTNAGTYAADQLFATLDSTLRRIDLPNFGQAIVADTVGFISHLPHGLVEAFRATLEETSSANLLLHVIDGANEAHEEFKAEVESVLAEIGADKVLRLEVINKIDAIPGMAPRIQRNDAGKPIRVWISAHSGAGIELLNNAITELLADGLVNENVILQPGQAKLRSQLYENNFVTAETMDEEGRYLIDLRLPRAELERLLAQETIQLGEQVRPAEGPKSWPEKATESSLPAANSA</sequence>
<dbReference type="InterPro" id="IPR032305">
    <property type="entry name" value="GTP-bd_M"/>
</dbReference>
<dbReference type="PIRSF" id="PIRSF006809">
    <property type="entry name" value="GTP-binding_hflX_prd"/>
    <property type="match status" value="1"/>
</dbReference>
<feature type="binding site" evidence="7">
    <location>
        <begin position="205"/>
        <end position="212"/>
    </location>
    <ligand>
        <name>GTP</name>
        <dbReference type="ChEBI" id="CHEBI:37565"/>
    </ligand>
</feature>
<evidence type="ECO:0000259" key="10">
    <source>
        <dbReference type="PROSITE" id="PS51705"/>
    </source>
</evidence>
<comment type="subcellular location">
    <subcellularLocation>
        <location evidence="6">Cytoplasm</location>
    </subcellularLocation>
    <text evidence="6">May associate with membranes.</text>
</comment>
<comment type="similarity">
    <text evidence="6">Belongs to the TRAFAC class OBG-HflX-like GTPase superfamily. HflX GTPase family.</text>
</comment>
<dbReference type="InterPro" id="IPR006073">
    <property type="entry name" value="GTP-bd"/>
</dbReference>
<comment type="subunit">
    <text evidence="6">Monomer. Associates with the 50S ribosomal subunit.</text>
</comment>
<evidence type="ECO:0000256" key="4">
    <source>
        <dbReference type="ARBA" id="ARBA00022842"/>
    </source>
</evidence>
<evidence type="ECO:0000256" key="7">
    <source>
        <dbReference type="PIRSR" id="PIRSR006809-1"/>
    </source>
</evidence>
<dbReference type="InterPro" id="IPR016496">
    <property type="entry name" value="GTPase_HflX"/>
</dbReference>
<evidence type="ECO:0000256" key="2">
    <source>
        <dbReference type="ARBA" id="ARBA00022723"/>
    </source>
</evidence>
<feature type="binding site" evidence="7">
    <location>
        <begin position="344"/>
        <end position="346"/>
    </location>
    <ligand>
        <name>GTP</name>
        <dbReference type="ChEBI" id="CHEBI:37565"/>
    </ligand>
</feature>
<dbReference type="NCBIfam" id="NF008280">
    <property type="entry name" value="PRK11058.1"/>
    <property type="match status" value="1"/>
</dbReference>
<dbReference type="GO" id="GO:0005525">
    <property type="term" value="F:GTP binding"/>
    <property type="evidence" value="ECO:0007669"/>
    <property type="project" value="UniProtKB-UniRule"/>
</dbReference>
<evidence type="ECO:0000256" key="6">
    <source>
        <dbReference type="HAMAP-Rule" id="MF_00900"/>
    </source>
</evidence>
<dbReference type="Gene3D" id="3.40.50.300">
    <property type="entry name" value="P-loop containing nucleotide triphosphate hydrolases"/>
    <property type="match status" value="1"/>
</dbReference>
<dbReference type="PANTHER" id="PTHR10229:SF0">
    <property type="entry name" value="GTP-BINDING PROTEIN 6-RELATED"/>
    <property type="match status" value="1"/>
</dbReference>
<dbReference type="GO" id="GO:0046872">
    <property type="term" value="F:metal ion binding"/>
    <property type="evidence" value="ECO:0007669"/>
    <property type="project" value="UniProtKB-KW"/>
</dbReference>
<dbReference type="FunFam" id="3.40.50.300:FF:000173">
    <property type="entry name" value="GTPase HflX"/>
    <property type="match status" value="1"/>
</dbReference>
<dbReference type="InterPro" id="IPR030394">
    <property type="entry name" value="G_HFLX_dom"/>
</dbReference>
<dbReference type="InterPro" id="IPR045498">
    <property type="entry name" value="HflX_C"/>
</dbReference>
<feature type="binding site" evidence="7">
    <location>
        <begin position="230"/>
        <end position="234"/>
    </location>
    <ligand>
        <name>GTP</name>
        <dbReference type="ChEBI" id="CHEBI:37565"/>
    </ligand>
</feature>